<sequence length="89" mass="10436">MSKFKQLKCAAFPIVGAEWRSWANSNSDGRDLERFTPKFLENNSKDWYNSLKRTTLKYFLSHAFQPTIVSVVTGESERRRLRNSFKLDS</sequence>
<protein>
    <submittedName>
        <fullName evidence="1">Uncharacterized protein</fullName>
    </submittedName>
</protein>
<accession>A0A8X6YL96</accession>
<name>A0A8X6YL96_9ARAC</name>
<reference evidence="1" key="1">
    <citation type="submission" date="2020-08" db="EMBL/GenBank/DDBJ databases">
        <title>Multicomponent nature underlies the extraordinary mechanical properties of spider dragline silk.</title>
        <authorList>
            <person name="Kono N."/>
            <person name="Nakamura H."/>
            <person name="Mori M."/>
            <person name="Yoshida Y."/>
            <person name="Ohtoshi R."/>
            <person name="Malay A.D."/>
            <person name="Moran D.A.P."/>
            <person name="Tomita M."/>
            <person name="Numata K."/>
            <person name="Arakawa K."/>
        </authorList>
    </citation>
    <scope>NUCLEOTIDE SEQUENCE</scope>
</reference>
<proteinExistence type="predicted"/>
<gene>
    <name evidence="1" type="ORF">TNIN_339791</name>
</gene>
<organism evidence="1 2">
    <name type="scientific">Trichonephila inaurata madagascariensis</name>
    <dbReference type="NCBI Taxonomy" id="2747483"/>
    <lineage>
        <taxon>Eukaryota</taxon>
        <taxon>Metazoa</taxon>
        <taxon>Ecdysozoa</taxon>
        <taxon>Arthropoda</taxon>
        <taxon>Chelicerata</taxon>
        <taxon>Arachnida</taxon>
        <taxon>Araneae</taxon>
        <taxon>Araneomorphae</taxon>
        <taxon>Entelegynae</taxon>
        <taxon>Araneoidea</taxon>
        <taxon>Nephilidae</taxon>
        <taxon>Trichonephila</taxon>
        <taxon>Trichonephila inaurata</taxon>
    </lineage>
</organism>
<keyword evidence="2" id="KW-1185">Reference proteome</keyword>
<dbReference type="EMBL" id="BMAV01020521">
    <property type="protein sequence ID" value="GFY74037.1"/>
    <property type="molecule type" value="Genomic_DNA"/>
</dbReference>
<dbReference type="AlphaFoldDB" id="A0A8X6YL96"/>
<comment type="caution">
    <text evidence="1">The sequence shown here is derived from an EMBL/GenBank/DDBJ whole genome shotgun (WGS) entry which is preliminary data.</text>
</comment>
<evidence type="ECO:0000313" key="2">
    <source>
        <dbReference type="Proteomes" id="UP000886998"/>
    </source>
</evidence>
<dbReference type="Proteomes" id="UP000886998">
    <property type="component" value="Unassembled WGS sequence"/>
</dbReference>
<evidence type="ECO:0000313" key="1">
    <source>
        <dbReference type="EMBL" id="GFY74037.1"/>
    </source>
</evidence>